<dbReference type="OrthoDB" id="6402335at2"/>
<proteinExistence type="predicted"/>
<keyword evidence="1" id="KW-0732">Signal</keyword>
<sequence>MRARYIFAFLPLAFGMTNAQTGFSSDPLNAVFETKDTDRFWKAFDTMETSKQNPFADYIKNGSPGVKGFIEYRIINADSLYTMVKKRKEDYLKSRNVLSGINQKERRIKSIYSALKYWYPQAKFPPIYFVYGRFNTGGTFSKDGIMIGTETLQNLDGIVGLASHELIHFQQDIKGNDSLLKYILSEGSADFISEMVSGETINSQFYKYGEANSDKLYREFVTVMKKKDFTDWLYGTSKKDDRPNDLGYWMGYKISEAYFKKQPDKHKAIHDILHIQNPLLFLKESGLLDQYIREYAKKNNMKFEDFFKE</sequence>
<reference evidence="3 4" key="1">
    <citation type="journal article" date="2013" name="Int. J. Syst. Evol. Microbiol.">
        <title>Chryseobacterium angstadtii sp. nov., isolated from a newt tank.</title>
        <authorList>
            <person name="Kirk K.E."/>
            <person name="Hoffman J.A."/>
            <person name="Smith K.A."/>
            <person name="Strahan B.L."/>
            <person name="Failor K.C."/>
            <person name="Krebs J.E."/>
            <person name="Gale A.N."/>
            <person name="Do T.D."/>
            <person name="Sontag T.C."/>
            <person name="Batties A.M."/>
            <person name="Mistiszyn K."/>
            <person name="Newman J.D."/>
        </authorList>
    </citation>
    <scope>NUCLEOTIDE SEQUENCE [LARGE SCALE GENOMIC DNA]</scope>
    <source>
        <strain evidence="3 4">KM</strain>
    </source>
</reference>
<feature type="domain" description="DUF2268" evidence="2">
    <location>
        <begin position="141"/>
        <end position="267"/>
    </location>
</feature>
<evidence type="ECO:0000259" key="2">
    <source>
        <dbReference type="Pfam" id="PF10026"/>
    </source>
</evidence>
<dbReference type="PATRIC" id="fig|558151.6.peg.3313"/>
<evidence type="ECO:0000256" key="1">
    <source>
        <dbReference type="SAM" id="SignalP"/>
    </source>
</evidence>
<organism evidence="3 4">
    <name type="scientific">Chryseobacterium angstadtii</name>
    <dbReference type="NCBI Taxonomy" id="558151"/>
    <lineage>
        <taxon>Bacteria</taxon>
        <taxon>Pseudomonadati</taxon>
        <taxon>Bacteroidota</taxon>
        <taxon>Flavobacteriia</taxon>
        <taxon>Flavobacteriales</taxon>
        <taxon>Weeksellaceae</taxon>
        <taxon>Chryseobacterium group</taxon>
        <taxon>Chryseobacterium</taxon>
    </lineage>
</organism>
<dbReference type="Proteomes" id="UP000036261">
    <property type="component" value="Unassembled WGS sequence"/>
</dbReference>
<gene>
    <name evidence="3" type="ORF">ACM46_15680</name>
</gene>
<protein>
    <recommendedName>
        <fullName evidence="2">DUF2268 domain-containing protein</fullName>
    </recommendedName>
</protein>
<dbReference type="Pfam" id="PF10026">
    <property type="entry name" value="DUF2268"/>
    <property type="match status" value="1"/>
</dbReference>
<evidence type="ECO:0000313" key="3">
    <source>
        <dbReference type="EMBL" id="KMQ61456.1"/>
    </source>
</evidence>
<accession>A0A0J7I6M2</accession>
<dbReference type="AlphaFoldDB" id="A0A0J7I6M2"/>
<dbReference type="InterPro" id="IPR018728">
    <property type="entry name" value="DUF2268"/>
</dbReference>
<feature type="signal peptide" evidence="1">
    <location>
        <begin position="1"/>
        <end position="19"/>
    </location>
</feature>
<dbReference type="RefSeq" id="WP_048507624.1">
    <property type="nucleotide sequence ID" value="NZ_LFND01000005.1"/>
</dbReference>
<evidence type="ECO:0000313" key="4">
    <source>
        <dbReference type="Proteomes" id="UP000036261"/>
    </source>
</evidence>
<comment type="caution">
    <text evidence="3">The sequence shown here is derived from an EMBL/GenBank/DDBJ whole genome shotgun (WGS) entry which is preliminary data.</text>
</comment>
<name>A0A0J7I6M2_9FLAO</name>
<feature type="chain" id="PRO_5005287946" description="DUF2268 domain-containing protein" evidence="1">
    <location>
        <begin position="20"/>
        <end position="309"/>
    </location>
</feature>
<dbReference type="EMBL" id="LFND01000005">
    <property type="protein sequence ID" value="KMQ61456.1"/>
    <property type="molecule type" value="Genomic_DNA"/>
</dbReference>
<dbReference type="STRING" id="558151.ACM46_15680"/>
<keyword evidence="4" id="KW-1185">Reference proteome</keyword>